<dbReference type="GO" id="GO:0005524">
    <property type="term" value="F:ATP binding"/>
    <property type="evidence" value="ECO:0007669"/>
    <property type="project" value="UniProtKB-KW"/>
</dbReference>
<sequence>MMPRRQPNVMVFNTNQESEKGRKAQLSNIAAAKAVSDVVRTCLGPRAMLKMILDPMGGIVMTNDGNAILREIDVKHPAAKSMIELSRTQDEEVGDGTTSVAILAGEVMASAELFLERNMHPIVICSAFRRMLDDAVDYMEELSFPIDPNDRPSMMNLIKSCLGTKFSSRWMELMCNLALDAVNTVHLEQDGRTEIDIKRYARVEKIPGGTMEDSRVLSGVMINKDIVHQKMRRRIENPRIILLDCPLEYIKGESKTDIEISGEADFNRILELEDAHVQRLCADLLALKPDIVITEKGCSDLAQHYLMKANVTVIRRLRKTDNNRIARAVGATICHRPEEVKESDVGTGCGLFDIRKIGDDYFSFFVECEAPKAATILLRGASKDVLQEIDRNLQDAMNVARNVVFDPRVVPGGGSIEMALSQALVRKSKSIEGIEQWPYRAAAEALEVIPRTLAQNCGANVIRLMTELRAAHASGDNATMGVNGITGELIDMTTIDIWEPYAVKVQTIKTAVEQATLLLRIDEIVSGLAPQQAGGQQAPQPPAGGPPGGMPMPQ</sequence>
<dbReference type="InterPro" id="IPR053374">
    <property type="entry name" value="TCP-1_chaperonin"/>
</dbReference>
<dbReference type="FunFam" id="1.10.560.10:FF:000085">
    <property type="entry name" value="T-complex protein 1 subunit gamma"/>
    <property type="match status" value="1"/>
</dbReference>
<dbReference type="PANTHER" id="PTHR11353">
    <property type="entry name" value="CHAPERONIN"/>
    <property type="match status" value="1"/>
</dbReference>
<dbReference type="Gene3D" id="3.30.260.10">
    <property type="entry name" value="TCP-1-like chaperonin intermediate domain"/>
    <property type="match status" value="1"/>
</dbReference>
<evidence type="ECO:0000256" key="5">
    <source>
        <dbReference type="ARBA" id="ARBA00022490"/>
    </source>
</evidence>
<dbReference type="GO" id="GO:0005832">
    <property type="term" value="C:chaperonin-containing T-complex"/>
    <property type="evidence" value="ECO:0007669"/>
    <property type="project" value="UniProtKB-ARBA"/>
</dbReference>
<dbReference type="Gene3D" id="1.10.560.10">
    <property type="entry name" value="GroEL-like equatorial domain"/>
    <property type="match status" value="1"/>
</dbReference>
<dbReference type="OMA" id="CGGSTIR"/>
<dbReference type="eggNOG" id="KOG0364">
    <property type="taxonomic scope" value="Eukaryota"/>
</dbReference>
<dbReference type="CDD" id="cd03337">
    <property type="entry name" value="TCP1_gamma"/>
    <property type="match status" value="1"/>
</dbReference>
<keyword evidence="8 10" id="KW-0143">Chaperone</keyword>
<evidence type="ECO:0000256" key="8">
    <source>
        <dbReference type="ARBA" id="ARBA00023186"/>
    </source>
</evidence>
<dbReference type="AlphaFoldDB" id="A0A0L0DBV5"/>
<gene>
    <name evidence="13" type="ORF">AMSG_00567</name>
</gene>
<organism evidence="13 14">
    <name type="scientific">Thecamonas trahens ATCC 50062</name>
    <dbReference type="NCBI Taxonomy" id="461836"/>
    <lineage>
        <taxon>Eukaryota</taxon>
        <taxon>Apusozoa</taxon>
        <taxon>Apusomonadida</taxon>
        <taxon>Apusomonadidae</taxon>
        <taxon>Thecamonas</taxon>
    </lineage>
</organism>
<dbReference type="PRINTS" id="PR00304">
    <property type="entry name" value="TCOMPLEXTCP1"/>
</dbReference>
<evidence type="ECO:0000256" key="7">
    <source>
        <dbReference type="ARBA" id="ARBA00022840"/>
    </source>
</evidence>
<evidence type="ECO:0000256" key="12">
    <source>
        <dbReference type="SAM" id="MobiDB-lite"/>
    </source>
</evidence>
<comment type="subcellular location">
    <subcellularLocation>
        <location evidence="1">Cytoplasm</location>
    </subcellularLocation>
</comment>
<dbReference type="InterPro" id="IPR054827">
    <property type="entry name" value="thermosome_alpha"/>
</dbReference>
<dbReference type="PROSITE" id="PS00995">
    <property type="entry name" value="TCP1_3"/>
    <property type="match status" value="1"/>
</dbReference>
<protein>
    <recommendedName>
        <fullName evidence="4 11">T-complex protein 1 subunit gamma</fullName>
    </recommendedName>
</protein>
<reference evidence="13 14" key="1">
    <citation type="submission" date="2010-05" db="EMBL/GenBank/DDBJ databases">
        <title>The Genome Sequence of Thecamonas trahens ATCC 50062.</title>
        <authorList>
            <consortium name="The Broad Institute Genome Sequencing Platform"/>
            <person name="Russ C."/>
            <person name="Cuomo C."/>
            <person name="Shea T."/>
            <person name="Young S.K."/>
            <person name="Zeng Q."/>
            <person name="Koehrsen M."/>
            <person name="Haas B."/>
            <person name="Borodovsky M."/>
            <person name="Guigo R."/>
            <person name="Alvarado L."/>
            <person name="Berlin A."/>
            <person name="Bochicchio J."/>
            <person name="Borenstein D."/>
            <person name="Chapman S."/>
            <person name="Chen Z."/>
            <person name="Freedman E."/>
            <person name="Gellesch M."/>
            <person name="Goldberg J."/>
            <person name="Griggs A."/>
            <person name="Gujja S."/>
            <person name="Heilman E."/>
            <person name="Heiman D."/>
            <person name="Hepburn T."/>
            <person name="Howarth C."/>
            <person name="Jen D."/>
            <person name="Larson L."/>
            <person name="Mehta T."/>
            <person name="Park D."/>
            <person name="Pearson M."/>
            <person name="Roberts A."/>
            <person name="Saif S."/>
            <person name="Shenoy N."/>
            <person name="Sisk P."/>
            <person name="Stolte C."/>
            <person name="Sykes S."/>
            <person name="Thomson T."/>
            <person name="Walk T."/>
            <person name="White J."/>
            <person name="Yandava C."/>
            <person name="Burger G."/>
            <person name="Gray M.W."/>
            <person name="Holland P.W.H."/>
            <person name="King N."/>
            <person name="Lang F.B.F."/>
            <person name="Roger A.J."/>
            <person name="Ruiz-Trillo I."/>
            <person name="Lander E."/>
            <person name="Nusbaum C."/>
        </authorList>
    </citation>
    <scope>NUCLEOTIDE SEQUENCE [LARGE SCALE GENOMIC DNA]</scope>
    <source>
        <strain evidence="13 14">ATCC 50062</strain>
    </source>
</reference>
<evidence type="ECO:0000256" key="10">
    <source>
        <dbReference type="RuleBase" id="RU004187"/>
    </source>
</evidence>
<name>A0A0L0DBV5_THETB</name>
<evidence type="ECO:0000313" key="13">
    <source>
        <dbReference type="EMBL" id="KNC48788.1"/>
    </source>
</evidence>
<evidence type="ECO:0000256" key="3">
    <source>
        <dbReference type="ARBA" id="ARBA00011531"/>
    </source>
</evidence>
<dbReference type="NCBIfam" id="TIGR02344">
    <property type="entry name" value="chap_CCT_gamma"/>
    <property type="match status" value="1"/>
</dbReference>
<dbReference type="PROSITE" id="PS00751">
    <property type="entry name" value="TCP1_2"/>
    <property type="match status" value="1"/>
</dbReference>
<dbReference type="InterPro" id="IPR012719">
    <property type="entry name" value="Chap_CCT_gamma"/>
</dbReference>
<dbReference type="SUPFAM" id="SSF54849">
    <property type="entry name" value="GroEL-intermediate domain like"/>
    <property type="match status" value="1"/>
</dbReference>
<comment type="similarity">
    <text evidence="2 10">Belongs to the TCP-1 chaperonin family.</text>
</comment>
<comment type="subunit">
    <text evidence="3">Heterooligomeric complex of about 850 to 900 kDa that forms two stacked rings, 12 to 16 nm in diameter.</text>
</comment>
<dbReference type="InterPro" id="IPR002194">
    <property type="entry name" value="Chaperonin_TCP-1_CS"/>
</dbReference>
<dbReference type="InterPro" id="IPR027410">
    <property type="entry name" value="TCP-1-like_intermed_sf"/>
</dbReference>
<keyword evidence="14" id="KW-1185">Reference proteome</keyword>
<keyword evidence="7 10" id="KW-0067">ATP-binding</keyword>
<feature type="compositionally biased region" description="Pro residues" evidence="12">
    <location>
        <begin position="539"/>
        <end position="554"/>
    </location>
</feature>
<dbReference type="SUPFAM" id="SSF52029">
    <property type="entry name" value="GroEL apical domain-like"/>
    <property type="match status" value="1"/>
</dbReference>
<dbReference type="STRING" id="461836.A0A0L0DBV5"/>
<dbReference type="Gene3D" id="3.50.7.10">
    <property type="entry name" value="GroEL"/>
    <property type="match status" value="1"/>
</dbReference>
<dbReference type="OrthoDB" id="275057at2759"/>
<dbReference type="GO" id="GO:0140662">
    <property type="term" value="F:ATP-dependent protein folding chaperone"/>
    <property type="evidence" value="ECO:0007669"/>
    <property type="project" value="InterPro"/>
</dbReference>
<dbReference type="InterPro" id="IPR002423">
    <property type="entry name" value="Cpn60/GroEL/TCP-1"/>
</dbReference>
<dbReference type="GeneID" id="25560368"/>
<dbReference type="GO" id="GO:0016887">
    <property type="term" value="F:ATP hydrolysis activity"/>
    <property type="evidence" value="ECO:0007669"/>
    <property type="project" value="InterPro"/>
</dbReference>
<dbReference type="NCBIfam" id="NF041083">
    <property type="entry name" value="thermosome_beta"/>
    <property type="match status" value="1"/>
</dbReference>
<feature type="region of interest" description="Disordered" evidence="12">
    <location>
        <begin position="530"/>
        <end position="554"/>
    </location>
</feature>
<evidence type="ECO:0000256" key="1">
    <source>
        <dbReference type="ARBA" id="ARBA00004496"/>
    </source>
</evidence>
<dbReference type="NCBIfam" id="NF041082">
    <property type="entry name" value="thermosome_alpha"/>
    <property type="match status" value="1"/>
</dbReference>
<evidence type="ECO:0000256" key="11">
    <source>
        <dbReference type="RuleBase" id="RU004191"/>
    </source>
</evidence>
<keyword evidence="6 10" id="KW-0547">Nucleotide-binding</keyword>
<dbReference type="RefSeq" id="XP_013762839.1">
    <property type="nucleotide sequence ID" value="XM_013907385.1"/>
</dbReference>
<dbReference type="FunFam" id="1.10.560.10:FF:000073">
    <property type="entry name" value="T-complex protein 1 subunit gamma"/>
    <property type="match status" value="1"/>
</dbReference>
<evidence type="ECO:0000256" key="9">
    <source>
        <dbReference type="ARBA" id="ARBA00024677"/>
    </source>
</evidence>
<dbReference type="Pfam" id="PF00118">
    <property type="entry name" value="Cpn60_TCP1"/>
    <property type="match status" value="1"/>
</dbReference>
<dbReference type="InterPro" id="IPR027409">
    <property type="entry name" value="GroEL-like_apical_dom_sf"/>
</dbReference>
<comment type="function">
    <text evidence="9">Molecular chaperone; assists the folding of proteins upon ATP hydrolysis. Known to play a role, in vitro, in the folding of actin and tubulin.</text>
</comment>
<keyword evidence="5" id="KW-0963">Cytoplasm</keyword>
<dbReference type="InterPro" id="IPR027413">
    <property type="entry name" value="GROEL-like_equatorial_sf"/>
</dbReference>
<accession>A0A0L0DBV5</accession>
<dbReference type="InterPro" id="IPR017998">
    <property type="entry name" value="Chaperone_TCP-1"/>
</dbReference>
<dbReference type="SUPFAM" id="SSF48592">
    <property type="entry name" value="GroEL equatorial domain-like"/>
    <property type="match status" value="1"/>
</dbReference>
<dbReference type="Proteomes" id="UP000054408">
    <property type="component" value="Unassembled WGS sequence"/>
</dbReference>
<dbReference type="GO" id="GO:0051082">
    <property type="term" value="F:unfolded protein binding"/>
    <property type="evidence" value="ECO:0007669"/>
    <property type="project" value="InterPro"/>
</dbReference>
<dbReference type="FunFam" id="3.50.7.10:FF:000005">
    <property type="entry name" value="T-complex protein 1 subunit gamma"/>
    <property type="match status" value="1"/>
</dbReference>
<evidence type="ECO:0000256" key="4">
    <source>
        <dbReference type="ARBA" id="ARBA00017187"/>
    </source>
</evidence>
<dbReference type="PROSITE" id="PS00750">
    <property type="entry name" value="TCP1_1"/>
    <property type="match status" value="1"/>
</dbReference>
<evidence type="ECO:0000256" key="6">
    <source>
        <dbReference type="ARBA" id="ARBA00022741"/>
    </source>
</evidence>
<proteinExistence type="inferred from homology"/>
<dbReference type="EMBL" id="GL349434">
    <property type="protein sequence ID" value="KNC48788.1"/>
    <property type="molecule type" value="Genomic_DNA"/>
</dbReference>
<evidence type="ECO:0000313" key="14">
    <source>
        <dbReference type="Proteomes" id="UP000054408"/>
    </source>
</evidence>
<evidence type="ECO:0000256" key="2">
    <source>
        <dbReference type="ARBA" id="ARBA00008020"/>
    </source>
</evidence>